<organism evidence="1 2">
    <name type="scientific">Lindgomyces ingoldianus</name>
    <dbReference type="NCBI Taxonomy" id="673940"/>
    <lineage>
        <taxon>Eukaryota</taxon>
        <taxon>Fungi</taxon>
        <taxon>Dikarya</taxon>
        <taxon>Ascomycota</taxon>
        <taxon>Pezizomycotina</taxon>
        <taxon>Dothideomycetes</taxon>
        <taxon>Pleosporomycetidae</taxon>
        <taxon>Pleosporales</taxon>
        <taxon>Lindgomycetaceae</taxon>
        <taxon>Lindgomyces</taxon>
    </lineage>
</organism>
<evidence type="ECO:0000313" key="2">
    <source>
        <dbReference type="Proteomes" id="UP000799755"/>
    </source>
</evidence>
<proteinExistence type="predicted"/>
<dbReference type="Proteomes" id="UP000799755">
    <property type="component" value="Unassembled WGS sequence"/>
</dbReference>
<gene>
    <name evidence="1" type="ORF">BDR25DRAFT_299990</name>
</gene>
<evidence type="ECO:0000313" key="1">
    <source>
        <dbReference type="EMBL" id="KAF2476820.1"/>
    </source>
</evidence>
<name>A0ACB6RCN7_9PLEO</name>
<dbReference type="EMBL" id="MU003493">
    <property type="protein sequence ID" value="KAF2476820.1"/>
    <property type="molecule type" value="Genomic_DNA"/>
</dbReference>
<protein>
    <submittedName>
        <fullName evidence="1">Uncharacterized protein</fullName>
    </submittedName>
</protein>
<reference evidence="1" key="1">
    <citation type="journal article" date="2020" name="Stud. Mycol.">
        <title>101 Dothideomycetes genomes: a test case for predicting lifestyles and emergence of pathogens.</title>
        <authorList>
            <person name="Haridas S."/>
            <person name="Albert R."/>
            <person name="Binder M."/>
            <person name="Bloem J."/>
            <person name="Labutti K."/>
            <person name="Salamov A."/>
            <person name="Andreopoulos B."/>
            <person name="Baker S."/>
            <person name="Barry K."/>
            <person name="Bills G."/>
            <person name="Bluhm B."/>
            <person name="Cannon C."/>
            <person name="Castanera R."/>
            <person name="Culley D."/>
            <person name="Daum C."/>
            <person name="Ezra D."/>
            <person name="Gonzalez J."/>
            <person name="Henrissat B."/>
            <person name="Kuo A."/>
            <person name="Liang C."/>
            <person name="Lipzen A."/>
            <person name="Lutzoni F."/>
            <person name="Magnuson J."/>
            <person name="Mondo S."/>
            <person name="Nolan M."/>
            <person name="Ohm R."/>
            <person name="Pangilinan J."/>
            <person name="Park H.-J."/>
            <person name="Ramirez L."/>
            <person name="Alfaro M."/>
            <person name="Sun H."/>
            <person name="Tritt A."/>
            <person name="Yoshinaga Y."/>
            <person name="Zwiers L.-H."/>
            <person name="Turgeon B."/>
            <person name="Goodwin S."/>
            <person name="Spatafora J."/>
            <person name="Crous P."/>
            <person name="Grigoriev I."/>
        </authorList>
    </citation>
    <scope>NUCLEOTIDE SEQUENCE</scope>
    <source>
        <strain evidence="1">ATCC 200398</strain>
    </source>
</reference>
<accession>A0ACB6RCN7</accession>
<sequence>MSRLPSSLRILILVVLSLGIRSTVLSAATNFLGEELGKISRKEADIYHVAGFLTYKILVLLVGWFLHYDFLDISSLTLVANAPLAYLLTTYYQISTLTISANVVAEIISIALPTYLLRPRSDVHNPNAPLPNRFLLNSFQVQTSTGIMSVGVYVAVIWIALQAQQLNEFLVSHFEIPTLELAHKETPITLIAKMLPVGIAAKGFLLNPSIGAQPASGAATPVVPFDPASATLPETLRYNFWFWSKRTKTLVRQTVVLSIFILANTIQRTLTIRGTDPSGAVGYASIWILATMICAGWSCWVADTES</sequence>
<keyword evidence="2" id="KW-1185">Reference proteome</keyword>
<comment type="caution">
    <text evidence="1">The sequence shown here is derived from an EMBL/GenBank/DDBJ whole genome shotgun (WGS) entry which is preliminary data.</text>
</comment>